<feature type="non-terminal residue" evidence="1">
    <location>
        <position position="236"/>
    </location>
</feature>
<protein>
    <submittedName>
        <fullName evidence="1">Uncharacterized protein</fullName>
    </submittedName>
</protein>
<evidence type="ECO:0000313" key="2">
    <source>
        <dbReference type="Proteomes" id="UP000663882"/>
    </source>
</evidence>
<dbReference type="Proteomes" id="UP000663882">
    <property type="component" value="Unassembled WGS sequence"/>
</dbReference>
<sequence>MERGFPTQFQATLNISRLYSWQTSTQDLQQLLYDYENLRVRFDVQGWRLKQNETYMIEYKPDGAEADSPASQGFTMFNFNPDYPEFTKRYDSAEICDLERSGIGKVPCLSYFETQDRPVKTITAHAAHGSFDTDEYTSTVYLPFTHGIPPEVERLFNLPNQWPSYCGNANAGFTIEPLHGFVVTPDGQDHFTLKLHTPPVHSLGDQVKVEFKVQPDWYYNGTRCAKFNTIVFDRET</sequence>
<reference evidence="1" key="1">
    <citation type="submission" date="2021-02" db="EMBL/GenBank/DDBJ databases">
        <authorList>
            <person name="Nowell W R."/>
        </authorList>
    </citation>
    <scope>NUCLEOTIDE SEQUENCE</scope>
</reference>
<dbReference type="AlphaFoldDB" id="A0A815H2P9"/>
<accession>A0A815H2P9</accession>
<dbReference type="OrthoDB" id="9969897at2759"/>
<name>A0A815H2P9_9BILA</name>
<evidence type="ECO:0000313" key="1">
    <source>
        <dbReference type="EMBL" id="CAF1346645.1"/>
    </source>
</evidence>
<comment type="caution">
    <text evidence="1">The sequence shown here is derived from an EMBL/GenBank/DDBJ whole genome shotgun (WGS) entry which is preliminary data.</text>
</comment>
<proteinExistence type="predicted"/>
<dbReference type="EMBL" id="CAJNOO010003606">
    <property type="protein sequence ID" value="CAF1346645.1"/>
    <property type="molecule type" value="Genomic_DNA"/>
</dbReference>
<gene>
    <name evidence="1" type="ORF">RFH988_LOCUS32077</name>
</gene>
<organism evidence="1 2">
    <name type="scientific">Rotaria sordida</name>
    <dbReference type="NCBI Taxonomy" id="392033"/>
    <lineage>
        <taxon>Eukaryota</taxon>
        <taxon>Metazoa</taxon>
        <taxon>Spiralia</taxon>
        <taxon>Gnathifera</taxon>
        <taxon>Rotifera</taxon>
        <taxon>Eurotatoria</taxon>
        <taxon>Bdelloidea</taxon>
        <taxon>Philodinida</taxon>
        <taxon>Philodinidae</taxon>
        <taxon>Rotaria</taxon>
    </lineage>
</organism>